<name>A0A9P6IXI4_MORAP</name>
<sequence>MSRAVSSIVDAVTEDPNNKPLIVMGNGKFNIKSGVVYTDKFSRALYTAARAEGIPMHYVSEYKTSQLCCVCGHKTKKKGRLVTCGHCGGTRDRDDNASQNMGDLSLGWVHNLQWNSDFQRPPTASQQ</sequence>
<reference evidence="3" key="1">
    <citation type="journal article" date="2020" name="Fungal Divers.">
        <title>Resolving the Mortierellaceae phylogeny through synthesis of multi-gene phylogenetics and phylogenomics.</title>
        <authorList>
            <person name="Vandepol N."/>
            <person name="Liber J."/>
            <person name="Desiro A."/>
            <person name="Na H."/>
            <person name="Kennedy M."/>
            <person name="Barry K."/>
            <person name="Grigoriev I.V."/>
            <person name="Miller A.N."/>
            <person name="O'Donnell K."/>
            <person name="Stajich J.E."/>
            <person name="Bonito G."/>
        </authorList>
    </citation>
    <scope>NUCLEOTIDE SEQUENCE</scope>
    <source>
        <strain evidence="3">CK1249</strain>
    </source>
</reference>
<dbReference type="Pfam" id="PF07282">
    <property type="entry name" value="Cas12f1-like_TNB"/>
    <property type="match status" value="1"/>
</dbReference>
<dbReference type="GO" id="GO:0003677">
    <property type="term" value="F:DNA binding"/>
    <property type="evidence" value="ECO:0007669"/>
    <property type="project" value="UniProtKB-KW"/>
</dbReference>
<evidence type="ECO:0000259" key="2">
    <source>
        <dbReference type="Pfam" id="PF07282"/>
    </source>
</evidence>
<feature type="domain" description="Cas12f1-like TNB" evidence="2">
    <location>
        <begin position="40"/>
        <end position="101"/>
    </location>
</feature>
<gene>
    <name evidence="3" type="ORF">BGZ70_001538</name>
</gene>
<dbReference type="InterPro" id="IPR010095">
    <property type="entry name" value="Cas12f1-like_TNB"/>
</dbReference>
<evidence type="ECO:0000313" key="4">
    <source>
        <dbReference type="Proteomes" id="UP000738359"/>
    </source>
</evidence>
<proteinExistence type="predicted"/>
<evidence type="ECO:0000313" key="3">
    <source>
        <dbReference type="EMBL" id="KAF9950008.1"/>
    </source>
</evidence>
<dbReference type="Proteomes" id="UP000738359">
    <property type="component" value="Unassembled WGS sequence"/>
</dbReference>
<accession>A0A9P6IXI4</accession>
<protein>
    <recommendedName>
        <fullName evidence="2">Cas12f1-like TNB domain-containing protein</fullName>
    </recommendedName>
</protein>
<dbReference type="EMBL" id="JAAAHY010001349">
    <property type="protein sequence ID" value="KAF9950008.1"/>
    <property type="molecule type" value="Genomic_DNA"/>
</dbReference>
<dbReference type="AlphaFoldDB" id="A0A9P6IXI4"/>
<comment type="caution">
    <text evidence="3">The sequence shown here is derived from an EMBL/GenBank/DDBJ whole genome shotgun (WGS) entry which is preliminary data.</text>
</comment>
<dbReference type="OrthoDB" id="2431527at2759"/>
<keyword evidence="4" id="KW-1185">Reference proteome</keyword>
<organism evidence="3 4">
    <name type="scientific">Mortierella alpina</name>
    <name type="common">Oleaginous fungus</name>
    <name type="synonym">Mortierella renispora</name>
    <dbReference type="NCBI Taxonomy" id="64518"/>
    <lineage>
        <taxon>Eukaryota</taxon>
        <taxon>Fungi</taxon>
        <taxon>Fungi incertae sedis</taxon>
        <taxon>Mucoromycota</taxon>
        <taxon>Mortierellomycotina</taxon>
        <taxon>Mortierellomycetes</taxon>
        <taxon>Mortierellales</taxon>
        <taxon>Mortierellaceae</taxon>
        <taxon>Mortierella</taxon>
    </lineage>
</organism>
<evidence type="ECO:0000256" key="1">
    <source>
        <dbReference type="ARBA" id="ARBA00023125"/>
    </source>
</evidence>
<keyword evidence="1" id="KW-0238">DNA-binding</keyword>